<evidence type="ECO:0000313" key="5">
    <source>
        <dbReference type="EMBL" id="VFJ98750.1"/>
    </source>
</evidence>
<sequence length="165" mass="18686">MDEFPAFFPHVKNSFMDGTQRPVQRPKDGRNRKRYYSGKKKAYTRKNLVGADENKTVLLLSPTKNGPVHDKKRMESIPPHVMCRFDEGFQGLEDPNVIGPKKKPKGTALTDEEKEQNRIISGIRMVNEHAMAGIDYNTAVTILLACPKPALFVATSRYSRLLPRS</sequence>
<protein>
    <submittedName>
        <fullName evidence="7">DDE superfamily endonuclease</fullName>
    </submittedName>
</protein>
<dbReference type="AlphaFoldDB" id="A0A450VHT0"/>
<proteinExistence type="predicted"/>
<keyword evidence="7" id="KW-0378">Hydrolase</keyword>
<feature type="region of interest" description="Disordered" evidence="3">
    <location>
        <begin position="13"/>
        <end position="35"/>
    </location>
</feature>
<evidence type="ECO:0000256" key="3">
    <source>
        <dbReference type="SAM" id="MobiDB-lite"/>
    </source>
</evidence>
<keyword evidence="7" id="KW-0255">Endonuclease</keyword>
<feature type="region of interest" description="Disordered" evidence="3">
    <location>
        <begin position="93"/>
        <end position="114"/>
    </location>
</feature>
<comment type="cofactor">
    <cofactor evidence="1">
        <name>a divalent metal cation</name>
        <dbReference type="ChEBI" id="CHEBI:60240"/>
    </cofactor>
</comment>
<dbReference type="GO" id="GO:0004519">
    <property type="term" value="F:endonuclease activity"/>
    <property type="evidence" value="ECO:0007669"/>
    <property type="project" value="UniProtKB-KW"/>
</dbReference>
<evidence type="ECO:0000259" key="4">
    <source>
        <dbReference type="Pfam" id="PF13359"/>
    </source>
</evidence>
<dbReference type="GO" id="GO:0046872">
    <property type="term" value="F:metal ion binding"/>
    <property type="evidence" value="ECO:0007669"/>
    <property type="project" value="UniProtKB-KW"/>
</dbReference>
<organism evidence="7">
    <name type="scientific">Candidatus Kentrum eta</name>
    <dbReference type="NCBI Taxonomy" id="2126337"/>
    <lineage>
        <taxon>Bacteria</taxon>
        <taxon>Pseudomonadati</taxon>
        <taxon>Pseudomonadota</taxon>
        <taxon>Gammaproteobacteria</taxon>
        <taxon>Candidatus Kentrum</taxon>
    </lineage>
</organism>
<dbReference type="EMBL" id="CAADFJ010000173">
    <property type="protein sequence ID" value="VFK04308.1"/>
    <property type="molecule type" value="Genomic_DNA"/>
</dbReference>
<gene>
    <name evidence="5" type="ORF">BECKH772A_GA0070896_101467</name>
    <name evidence="6" type="ORF">BECKH772B_GA0070898_101426</name>
    <name evidence="7" type="ORF">BECKH772C_GA0070978_101734</name>
</gene>
<keyword evidence="7" id="KW-0540">Nuclease</keyword>
<dbReference type="InterPro" id="IPR027806">
    <property type="entry name" value="HARBI1_dom"/>
</dbReference>
<evidence type="ECO:0000256" key="2">
    <source>
        <dbReference type="ARBA" id="ARBA00022723"/>
    </source>
</evidence>
<accession>A0A450VHT0</accession>
<evidence type="ECO:0000313" key="6">
    <source>
        <dbReference type="EMBL" id="VFJ98754.1"/>
    </source>
</evidence>
<evidence type="ECO:0000256" key="1">
    <source>
        <dbReference type="ARBA" id="ARBA00001968"/>
    </source>
</evidence>
<feature type="domain" description="DDE Tnp4" evidence="4">
    <location>
        <begin position="16"/>
        <end position="132"/>
    </location>
</feature>
<keyword evidence="2" id="KW-0479">Metal-binding</keyword>
<dbReference type="EMBL" id="CAADFG010000146">
    <property type="protein sequence ID" value="VFJ98750.1"/>
    <property type="molecule type" value="Genomic_DNA"/>
</dbReference>
<name>A0A450VHT0_9GAMM</name>
<evidence type="ECO:0000313" key="7">
    <source>
        <dbReference type="EMBL" id="VFK04308.1"/>
    </source>
</evidence>
<reference evidence="7" key="1">
    <citation type="submission" date="2019-02" db="EMBL/GenBank/DDBJ databases">
        <authorList>
            <person name="Gruber-Vodicka R. H."/>
            <person name="Seah K. B. B."/>
        </authorList>
    </citation>
    <scope>NUCLEOTIDE SEQUENCE</scope>
    <source>
        <strain evidence="7">BECK_SA2B12</strain>
        <strain evidence="5">BECK_SA2B15</strain>
        <strain evidence="6">BECK_SA2B20</strain>
    </source>
</reference>
<dbReference type="EMBL" id="CAADFI010000142">
    <property type="protein sequence ID" value="VFJ98754.1"/>
    <property type="molecule type" value="Genomic_DNA"/>
</dbReference>
<dbReference type="Pfam" id="PF13359">
    <property type="entry name" value="DDE_Tnp_4"/>
    <property type="match status" value="1"/>
</dbReference>